<feature type="transmembrane region" description="Helical" evidence="8">
    <location>
        <begin position="338"/>
        <end position="355"/>
    </location>
</feature>
<dbReference type="PANTHER" id="PTHR34975">
    <property type="entry name" value="SPORE GERMINATION PROTEIN A2"/>
    <property type="match status" value="1"/>
</dbReference>
<evidence type="ECO:0000313" key="10">
    <source>
        <dbReference type="Proteomes" id="UP001139150"/>
    </source>
</evidence>
<sequence length="370" mass="41651">MDTGNFKKLNAYHVVFLIQNTMIGIGLFSLPHALSSVGYNQWVVPIILGALTNLTLIPIMMLCKKYPDDSLFKITEKLLGKLIGKAVNVTLLLYGIVGAATVGQEYVRLVQSIVLPTFTIASFTISLFFVVTCIVLGGIKSVARFCMFSFFLTGWMIVFLQWPLQAGNWLHVVPTFEVSGTAWLEALYDGSIAMFGYGLIMFYFPYIKNQKKAFLHASLGIWIAVTYYFLVSIAAVAYFSPWQIDNLLYPVLNLFQAIQLPFVERIENFGTTLWVFLVLSTSATYLWVAKKGMDALFNKHKNRTWHVYVVALVATLSIIGPIPIHIQDLIFDDLSTYFAYALNTSPILLLLIHKIKNKLRKEPKEKGVAS</sequence>
<accession>A0A9X1ZZA0</accession>
<feature type="transmembrane region" description="Helical" evidence="8">
    <location>
        <begin position="42"/>
        <end position="62"/>
    </location>
</feature>
<keyword evidence="10" id="KW-1185">Reference proteome</keyword>
<evidence type="ECO:0000256" key="5">
    <source>
        <dbReference type="ARBA" id="ARBA00022692"/>
    </source>
</evidence>
<keyword evidence="6 8" id="KW-1133">Transmembrane helix</keyword>
<feature type="transmembrane region" description="Helical" evidence="8">
    <location>
        <begin position="269"/>
        <end position="288"/>
    </location>
</feature>
<keyword evidence="5 8" id="KW-0812">Transmembrane</keyword>
<comment type="caution">
    <text evidence="9">The sequence shown here is derived from an EMBL/GenBank/DDBJ whole genome shotgun (WGS) entry which is preliminary data.</text>
</comment>
<dbReference type="GO" id="GO:0009847">
    <property type="term" value="P:spore germination"/>
    <property type="evidence" value="ECO:0007669"/>
    <property type="project" value="InterPro"/>
</dbReference>
<organism evidence="9 10">
    <name type="scientific">Halalkalibacter alkaliphilus</name>
    <dbReference type="NCBI Taxonomy" id="2917993"/>
    <lineage>
        <taxon>Bacteria</taxon>
        <taxon>Bacillati</taxon>
        <taxon>Bacillota</taxon>
        <taxon>Bacilli</taxon>
        <taxon>Bacillales</taxon>
        <taxon>Bacillaceae</taxon>
        <taxon>Halalkalibacter</taxon>
    </lineage>
</organism>
<gene>
    <name evidence="9" type="ORF">MF646_01555</name>
</gene>
<reference evidence="9" key="1">
    <citation type="submission" date="2022-02" db="EMBL/GenBank/DDBJ databases">
        <title>Halalkalibacter sp. nov. isolated from Lonar Lake, India.</title>
        <authorList>
            <person name="Joshi A."/>
            <person name="Thite S."/>
            <person name="Lodha T."/>
        </authorList>
    </citation>
    <scope>NUCLEOTIDE SEQUENCE</scope>
    <source>
        <strain evidence="9">MEB205</strain>
    </source>
</reference>
<feature type="transmembrane region" description="Helical" evidence="8">
    <location>
        <begin position="113"/>
        <end position="138"/>
    </location>
</feature>
<comment type="subcellular location">
    <subcellularLocation>
        <location evidence="1">Membrane</location>
        <topology evidence="1">Multi-pass membrane protein</topology>
    </subcellularLocation>
</comment>
<feature type="transmembrane region" description="Helical" evidence="8">
    <location>
        <begin position="145"/>
        <end position="166"/>
    </location>
</feature>
<evidence type="ECO:0000256" key="7">
    <source>
        <dbReference type="ARBA" id="ARBA00023136"/>
    </source>
</evidence>
<keyword evidence="7 8" id="KW-0472">Membrane</keyword>
<keyword evidence="3" id="KW-0813">Transport</keyword>
<protein>
    <submittedName>
        <fullName evidence="9">Spore germination protein</fullName>
    </submittedName>
</protein>
<evidence type="ECO:0000256" key="8">
    <source>
        <dbReference type="SAM" id="Phobius"/>
    </source>
</evidence>
<dbReference type="PANTHER" id="PTHR34975:SF2">
    <property type="entry name" value="SPORE GERMINATION PROTEIN A2"/>
    <property type="match status" value="1"/>
</dbReference>
<feature type="transmembrane region" description="Helical" evidence="8">
    <location>
        <begin position="12"/>
        <end position="30"/>
    </location>
</feature>
<evidence type="ECO:0000256" key="4">
    <source>
        <dbReference type="ARBA" id="ARBA00022544"/>
    </source>
</evidence>
<evidence type="ECO:0000256" key="6">
    <source>
        <dbReference type="ARBA" id="ARBA00022989"/>
    </source>
</evidence>
<evidence type="ECO:0000313" key="9">
    <source>
        <dbReference type="EMBL" id="MCL7745795.1"/>
    </source>
</evidence>
<dbReference type="InterPro" id="IPR004761">
    <property type="entry name" value="Spore_GerAB"/>
</dbReference>
<dbReference type="GO" id="GO:0016020">
    <property type="term" value="C:membrane"/>
    <property type="evidence" value="ECO:0007669"/>
    <property type="project" value="UniProtKB-SubCell"/>
</dbReference>
<dbReference type="Proteomes" id="UP001139150">
    <property type="component" value="Unassembled WGS sequence"/>
</dbReference>
<dbReference type="Gene3D" id="1.20.1740.10">
    <property type="entry name" value="Amino acid/polyamine transporter I"/>
    <property type="match status" value="1"/>
</dbReference>
<feature type="transmembrane region" description="Helical" evidence="8">
    <location>
        <begin position="82"/>
        <end position="101"/>
    </location>
</feature>
<feature type="transmembrane region" description="Helical" evidence="8">
    <location>
        <begin position="219"/>
        <end position="239"/>
    </location>
</feature>
<feature type="transmembrane region" description="Helical" evidence="8">
    <location>
        <begin position="186"/>
        <end position="207"/>
    </location>
</feature>
<dbReference type="Pfam" id="PF03845">
    <property type="entry name" value="Spore_permease"/>
    <property type="match status" value="1"/>
</dbReference>
<comment type="similarity">
    <text evidence="2">Belongs to the amino acid-polyamine-organocation (APC) superfamily. Spore germination protein (SGP) (TC 2.A.3.9) family.</text>
</comment>
<dbReference type="EMBL" id="JAKRYL010000002">
    <property type="protein sequence ID" value="MCL7745795.1"/>
    <property type="molecule type" value="Genomic_DNA"/>
</dbReference>
<keyword evidence="4" id="KW-0309">Germination</keyword>
<dbReference type="NCBIfam" id="TIGR00912">
    <property type="entry name" value="2A0309"/>
    <property type="match status" value="1"/>
</dbReference>
<dbReference type="RefSeq" id="WP_250094736.1">
    <property type="nucleotide sequence ID" value="NZ_JAKRYL010000002.1"/>
</dbReference>
<evidence type="ECO:0000256" key="3">
    <source>
        <dbReference type="ARBA" id="ARBA00022448"/>
    </source>
</evidence>
<evidence type="ECO:0000256" key="1">
    <source>
        <dbReference type="ARBA" id="ARBA00004141"/>
    </source>
</evidence>
<dbReference type="AlphaFoldDB" id="A0A9X1ZZA0"/>
<proteinExistence type="inferred from homology"/>
<feature type="transmembrane region" description="Helical" evidence="8">
    <location>
        <begin position="308"/>
        <end position="326"/>
    </location>
</feature>
<name>A0A9X1ZZA0_9BACI</name>
<evidence type="ECO:0000256" key="2">
    <source>
        <dbReference type="ARBA" id="ARBA00007998"/>
    </source>
</evidence>